<dbReference type="WormBase" id="SRAE_2000200900">
    <property type="protein sequence ID" value="SRP01174"/>
    <property type="gene ID" value="WBGene00262216"/>
</dbReference>
<name>A0A090LIM7_STRRB</name>
<dbReference type="RefSeq" id="XP_024506545.1">
    <property type="nucleotide sequence ID" value="XM_024653027.1"/>
</dbReference>
<keyword evidence="3" id="KW-1185">Reference proteome</keyword>
<evidence type="ECO:0000313" key="3">
    <source>
        <dbReference type="Proteomes" id="UP000035682"/>
    </source>
</evidence>
<evidence type="ECO:0000313" key="2">
    <source>
        <dbReference type="EMBL" id="CEF67345.1"/>
    </source>
</evidence>
<accession>A0A090LIM7</accession>
<evidence type="ECO:0000313" key="4">
    <source>
        <dbReference type="WBParaSite" id="SRAE_2000200900.1"/>
    </source>
</evidence>
<sequence length="290" mass="33437">MTFIINCGSKPKLESKLKVKDLNNVVVGDGKIPPSERERRLKKWTSTKRDNNRNVSKKHGNKENHKMKESQKENINNKDDLDKKSSSKRSSQNISKPVIIEKEKNQKIKEKKLVKKIFYNEIEELPVSNHIKKDNQNEENPNNPEEPATASEDDKEQLQNNLPKEVEHKVESNAKEDLQNQGNNLQEEEEIFVEPYNKEIQNNNCSGTLKISPPPLNQIDVSLFPLQQKTPSKKSTLQLDKEKLQKALKLKNPKNFLNKTQNSKSEKINIEMDGSKEAKLDVHMLDIVDE</sequence>
<dbReference type="Proteomes" id="UP000035682">
    <property type="component" value="Unplaced"/>
</dbReference>
<feature type="compositionally biased region" description="Basic and acidic residues" evidence="1">
    <location>
        <begin position="61"/>
        <end position="85"/>
    </location>
</feature>
<dbReference type="AlphaFoldDB" id="A0A090LIM7"/>
<gene>
    <name evidence="2 4 5" type="ORF">SRAE_2000200900</name>
</gene>
<evidence type="ECO:0000256" key="1">
    <source>
        <dbReference type="SAM" id="MobiDB-lite"/>
    </source>
</evidence>
<proteinExistence type="predicted"/>
<dbReference type="GeneID" id="36379710"/>
<feature type="compositionally biased region" description="Low complexity" evidence="1">
    <location>
        <begin position="138"/>
        <end position="147"/>
    </location>
</feature>
<evidence type="ECO:0000313" key="5">
    <source>
        <dbReference type="WormBase" id="SRAE_2000200900"/>
    </source>
</evidence>
<protein>
    <submittedName>
        <fullName evidence="2 4">Uncharacterized protein</fullName>
    </submittedName>
</protein>
<dbReference type="CTD" id="36379710"/>
<reference evidence="2 3" key="1">
    <citation type="submission" date="2014-09" db="EMBL/GenBank/DDBJ databases">
        <authorList>
            <person name="Martin A.A."/>
        </authorList>
    </citation>
    <scope>NUCLEOTIDE SEQUENCE</scope>
    <source>
        <strain evidence="3">ED321</strain>
        <strain evidence="2">ED321 Heterogonic</strain>
    </source>
</reference>
<reference evidence="4" key="2">
    <citation type="submission" date="2020-12" db="UniProtKB">
        <authorList>
            <consortium name="WormBaseParasite"/>
        </authorList>
    </citation>
    <scope>IDENTIFICATION</scope>
</reference>
<feature type="region of interest" description="Disordered" evidence="1">
    <location>
        <begin position="129"/>
        <end position="161"/>
    </location>
</feature>
<organism evidence="2">
    <name type="scientific">Strongyloides ratti</name>
    <name type="common">Parasitic roundworm</name>
    <dbReference type="NCBI Taxonomy" id="34506"/>
    <lineage>
        <taxon>Eukaryota</taxon>
        <taxon>Metazoa</taxon>
        <taxon>Ecdysozoa</taxon>
        <taxon>Nematoda</taxon>
        <taxon>Chromadorea</taxon>
        <taxon>Rhabditida</taxon>
        <taxon>Tylenchina</taxon>
        <taxon>Panagrolaimomorpha</taxon>
        <taxon>Strongyloidoidea</taxon>
        <taxon>Strongyloididae</taxon>
        <taxon>Strongyloides</taxon>
    </lineage>
</organism>
<feature type="region of interest" description="Disordered" evidence="1">
    <location>
        <begin position="24"/>
        <end position="99"/>
    </location>
</feature>
<dbReference type="WBParaSite" id="SRAE_2000200900.1">
    <property type="protein sequence ID" value="SRAE_2000200900.1"/>
    <property type="gene ID" value="WBGene00262216"/>
</dbReference>
<dbReference type="EMBL" id="LN609529">
    <property type="protein sequence ID" value="CEF67345.1"/>
    <property type="molecule type" value="Genomic_DNA"/>
</dbReference>